<organism evidence="2">
    <name type="scientific">hydrothermal vent metagenome</name>
    <dbReference type="NCBI Taxonomy" id="652676"/>
    <lineage>
        <taxon>unclassified sequences</taxon>
        <taxon>metagenomes</taxon>
        <taxon>ecological metagenomes</taxon>
    </lineage>
</organism>
<keyword evidence="2" id="KW-0808">Transferase</keyword>
<dbReference type="SUPFAM" id="SSF142338">
    <property type="entry name" value="CofD-like"/>
    <property type="match status" value="1"/>
</dbReference>
<dbReference type="PANTHER" id="PTHR30135:SF3">
    <property type="entry name" value="GLUCONEOGENESIS FACTOR-RELATED"/>
    <property type="match status" value="1"/>
</dbReference>
<dbReference type="InterPro" id="IPR038136">
    <property type="entry name" value="CofD-like_dom_sf"/>
</dbReference>
<evidence type="ECO:0000256" key="1">
    <source>
        <dbReference type="ARBA" id="ARBA00022490"/>
    </source>
</evidence>
<accession>A0A3B0RYI5</accession>
<keyword evidence="1" id="KW-0963">Cytoplasm</keyword>
<dbReference type="GO" id="GO:0043743">
    <property type="term" value="F:LPPG:FO 2-phospho-L-lactate transferase activity"/>
    <property type="evidence" value="ECO:0007669"/>
    <property type="project" value="InterPro"/>
</dbReference>
<reference evidence="2" key="1">
    <citation type="submission" date="2018-06" db="EMBL/GenBank/DDBJ databases">
        <authorList>
            <person name="Zhirakovskaya E."/>
        </authorList>
    </citation>
    <scope>NUCLEOTIDE SEQUENCE</scope>
</reference>
<gene>
    <name evidence="2" type="ORF">MNBD_ACTINO01-1775</name>
</gene>
<dbReference type="HAMAP" id="MF_00973">
    <property type="entry name" value="Gluconeogen_factor"/>
    <property type="match status" value="1"/>
</dbReference>
<evidence type="ECO:0000313" key="2">
    <source>
        <dbReference type="EMBL" id="VAV97447.1"/>
    </source>
</evidence>
<dbReference type="Gene3D" id="3.40.50.10680">
    <property type="entry name" value="CofD-like domains"/>
    <property type="match status" value="1"/>
</dbReference>
<dbReference type="Pfam" id="PF01933">
    <property type="entry name" value="CofD"/>
    <property type="match status" value="1"/>
</dbReference>
<dbReference type="InterPro" id="IPR002882">
    <property type="entry name" value="CofD"/>
</dbReference>
<name>A0A3B0RYI5_9ZZZZ</name>
<proteinExistence type="inferred from homology"/>
<protein>
    <submittedName>
        <fullName evidence="2">FIG002813: LPPG:FO 2-phospho-L-lactate transferase like, CofD-like</fullName>
    </submittedName>
</protein>
<dbReference type="CDD" id="cd07187">
    <property type="entry name" value="YvcK_like"/>
    <property type="match status" value="1"/>
</dbReference>
<dbReference type="EMBL" id="UOEI01000208">
    <property type="protein sequence ID" value="VAV97447.1"/>
    <property type="molecule type" value="Genomic_DNA"/>
</dbReference>
<dbReference type="PANTHER" id="PTHR30135">
    <property type="entry name" value="UNCHARACTERIZED PROTEIN YVCK-RELATED"/>
    <property type="match status" value="1"/>
</dbReference>
<dbReference type="NCBIfam" id="TIGR01826">
    <property type="entry name" value="CofD_related"/>
    <property type="match status" value="1"/>
</dbReference>
<sequence length="330" mass="34389">MIPSIGTHPEVVLEELQAAFEGPHVVAIGGGHGLSKALQAALSYAGRVDAIVSVADDGGSSGRLVPHLDIPPPGDIRKCLVALTPGDSIWKRLFEYRFESADVAGHSLGNLILAGLADIEGSFEQALIRAERLLGASGSVIPACRDRLVLQADSDGGVLSGQMTIARHRGRIDAITVLPTSAAATPRAVDAIERADQIILGPGSLMTSTIAAMRVPGITEAINRSDAQLILVANLITQDGETLDMDGIDHLDALIRLTGVRPPGAIVGNDQVIDAASPLKGIEFEPDIVATYGTDLITADIVDADADWPSHDPIKLGAVLHAATRGSFRS</sequence>
<dbReference type="InterPro" id="IPR010119">
    <property type="entry name" value="Gluconeogen_factor"/>
</dbReference>
<dbReference type="AlphaFoldDB" id="A0A3B0RYI5"/>